<dbReference type="AlphaFoldDB" id="A0A1G9I8N5"/>
<dbReference type="PANTHER" id="PTHR45266:SF3">
    <property type="entry name" value="OXALOACETATE DECARBOXYLASE ALPHA CHAIN"/>
    <property type="match status" value="1"/>
</dbReference>
<dbReference type="EMBL" id="FNGO01000002">
    <property type="protein sequence ID" value="SDL21630.1"/>
    <property type="molecule type" value="Genomic_DNA"/>
</dbReference>
<gene>
    <name evidence="4" type="ORF">SAMN04488692_102146</name>
</gene>
<dbReference type="InterPro" id="IPR011053">
    <property type="entry name" value="Single_hybrid_motif"/>
</dbReference>
<name>A0A1G9I8N5_9FIRM</name>
<evidence type="ECO:0000313" key="5">
    <source>
        <dbReference type="Proteomes" id="UP000199476"/>
    </source>
</evidence>
<feature type="compositionally biased region" description="Acidic residues" evidence="2">
    <location>
        <begin position="14"/>
        <end position="23"/>
    </location>
</feature>
<keyword evidence="5" id="KW-1185">Reference proteome</keyword>
<dbReference type="Proteomes" id="UP000199476">
    <property type="component" value="Unassembled WGS sequence"/>
</dbReference>
<dbReference type="InterPro" id="IPR050709">
    <property type="entry name" value="Biotin_Carboxyl_Carrier/Decarb"/>
</dbReference>
<accession>A0A1G9I8N5</accession>
<evidence type="ECO:0000256" key="2">
    <source>
        <dbReference type="SAM" id="MobiDB-lite"/>
    </source>
</evidence>
<keyword evidence="1" id="KW-0092">Biotin</keyword>
<dbReference type="FunFam" id="2.40.50.100:FF:000003">
    <property type="entry name" value="Acetyl-CoA carboxylase biotin carboxyl carrier protein"/>
    <property type="match status" value="1"/>
</dbReference>
<dbReference type="InterPro" id="IPR000089">
    <property type="entry name" value="Biotin_lipoyl"/>
</dbReference>
<dbReference type="PROSITE" id="PS00188">
    <property type="entry name" value="BIOTIN"/>
    <property type="match status" value="1"/>
</dbReference>
<dbReference type="PROSITE" id="PS50968">
    <property type="entry name" value="BIOTINYL_LIPOYL"/>
    <property type="match status" value="1"/>
</dbReference>
<dbReference type="Gene3D" id="2.40.50.100">
    <property type="match status" value="1"/>
</dbReference>
<feature type="compositionally biased region" description="Acidic residues" evidence="2">
    <location>
        <begin position="58"/>
        <end position="72"/>
    </location>
</feature>
<sequence length="164" mass="17695">MKRKFRVTINGETYEVEVEEIGGTEDRTSQAVSETGSSPHKQSASPAERSNDDRTDSAVEENDSEVEEEEATPAETQKGGGDKEDSPPETEGDKLEKVEAPMAGKILDLKVSRGDKINQGDLLMVLEAMKMENEISAPAEGRIKNISVTSGQSVDAGDILLTIE</sequence>
<dbReference type="Pfam" id="PF00364">
    <property type="entry name" value="Biotin_lipoyl"/>
    <property type="match status" value="1"/>
</dbReference>
<dbReference type="SUPFAM" id="SSF51230">
    <property type="entry name" value="Single hybrid motif"/>
    <property type="match status" value="1"/>
</dbReference>
<dbReference type="InterPro" id="IPR001882">
    <property type="entry name" value="Biotin_BS"/>
</dbReference>
<organism evidence="4 5">
    <name type="scientific">Halarsenatibacter silvermanii</name>
    <dbReference type="NCBI Taxonomy" id="321763"/>
    <lineage>
        <taxon>Bacteria</taxon>
        <taxon>Bacillati</taxon>
        <taxon>Bacillota</taxon>
        <taxon>Clostridia</taxon>
        <taxon>Halanaerobiales</taxon>
        <taxon>Halarsenatibacteraceae</taxon>
        <taxon>Halarsenatibacter</taxon>
    </lineage>
</organism>
<proteinExistence type="predicted"/>
<evidence type="ECO:0000256" key="1">
    <source>
        <dbReference type="ARBA" id="ARBA00023267"/>
    </source>
</evidence>
<reference evidence="4 5" key="1">
    <citation type="submission" date="2016-10" db="EMBL/GenBank/DDBJ databases">
        <authorList>
            <person name="de Groot N.N."/>
        </authorList>
    </citation>
    <scope>NUCLEOTIDE SEQUENCE [LARGE SCALE GENOMIC DNA]</scope>
    <source>
        <strain evidence="4 5">SLAS-1</strain>
    </source>
</reference>
<feature type="compositionally biased region" description="Basic and acidic residues" evidence="2">
    <location>
        <begin position="80"/>
        <end position="99"/>
    </location>
</feature>
<feature type="domain" description="Lipoyl-binding" evidence="3">
    <location>
        <begin position="88"/>
        <end position="164"/>
    </location>
</feature>
<dbReference type="STRING" id="321763.SAMN04488692_102146"/>
<dbReference type="RefSeq" id="WP_089758038.1">
    <property type="nucleotide sequence ID" value="NZ_FNGO01000002.1"/>
</dbReference>
<dbReference type="OrthoDB" id="9812676at2"/>
<dbReference type="PANTHER" id="PTHR45266">
    <property type="entry name" value="OXALOACETATE DECARBOXYLASE ALPHA CHAIN"/>
    <property type="match status" value="1"/>
</dbReference>
<protein>
    <submittedName>
        <fullName evidence="4">Biotin carboxyl carrier protein</fullName>
    </submittedName>
</protein>
<evidence type="ECO:0000259" key="3">
    <source>
        <dbReference type="PROSITE" id="PS50968"/>
    </source>
</evidence>
<evidence type="ECO:0000313" key="4">
    <source>
        <dbReference type="EMBL" id="SDL21630.1"/>
    </source>
</evidence>
<feature type="region of interest" description="Disordered" evidence="2">
    <location>
        <begin position="1"/>
        <end position="102"/>
    </location>
</feature>
<feature type="compositionally biased region" description="Polar residues" evidence="2">
    <location>
        <begin position="29"/>
        <end position="45"/>
    </location>
</feature>
<dbReference type="CDD" id="cd06850">
    <property type="entry name" value="biotinyl_domain"/>
    <property type="match status" value="1"/>
</dbReference>